<dbReference type="Proteomes" id="UP000322245">
    <property type="component" value="Unassembled WGS sequence"/>
</dbReference>
<dbReference type="PANTHER" id="PTHR48148">
    <property type="entry name" value="KERATINOCYTE PROLINE-RICH PROTEIN"/>
    <property type="match status" value="1"/>
</dbReference>
<comment type="function">
    <text evidence="1">Component of the Mediator complex, a coactivator involved in the regulated transcription of nearly all RNA polymerase II-dependent genes. Mediator functions as a bridge to convey information from gene-specific regulatory proteins to the basal RNA polymerase II transcription machinery. Mediator is recruited to promoters by direct interactions with regulatory proteins and serves as a scaffold for the assembly of a functional preinitiation complex with RNA polymerase II and the general transcription factors.</text>
</comment>
<feature type="compositionally biased region" description="Low complexity" evidence="2">
    <location>
        <begin position="223"/>
        <end position="236"/>
    </location>
</feature>
<dbReference type="GO" id="GO:0003712">
    <property type="term" value="F:transcription coregulator activity"/>
    <property type="evidence" value="ECO:0007669"/>
    <property type="project" value="InterPro"/>
</dbReference>
<feature type="region of interest" description="Disordered" evidence="2">
    <location>
        <begin position="775"/>
        <end position="896"/>
    </location>
</feature>
<protein>
    <recommendedName>
        <fullName evidence="1">Mediator of RNA polymerase II transcription subunit 17</fullName>
    </recommendedName>
    <alternativeName>
        <fullName evidence="1">Mediator complex subunit 17</fullName>
    </alternativeName>
</protein>
<gene>
    <name evidence="1" type="primary">MED17</name>
    <name evidence="3" type="ORF">B9479_005675</name>
</gene>
<dbReference type="Pfam" id="PF10156">
    <property type="entry name" value="Med17"/>
    <property type="match status" value="1"/>
</dbReference>
<comment type="caution">
    <text evidence="3">The sequence shown here is derived from an EMBL/GenBank/DDBJ whole genome shotgun (WGS) entry which is preliminary data.</text>
</comment>
<sequence length="896" mass="95559">MASSSHSPFDDLCISLDPTTIHLALGQKRVKAIDHDGTIIYQDEYAPPLLDAWGMPGLGLADKENSESLEADLTSQLERIWNEYPSGLLDLSESKLASLPPDADAIAFQPRPRPEEGEGGEGEGEKKRDVFKMMDWDEMERLRSEMFMQLNDARNELWFALELAKTLAVSSSHQSQPPPPPPTTLHQNQPQKKHPKPKPTPNPPPAPPPPPTPVPGEPPILPPGTFTTTPSSLPSLPLHTTVNDLIQLVRARDGAVEECLGLVDGAVEELELMGRAGERFWRDVRGLREGLGGGGGGGGRGRGRWAVVPKPDFARTMKAGEKAQDVIIPYAIDEASPATRARCLAAFDLDPTLPTSLSFPARGGRRVRVLVRDLAGGVVSSGVEGEGEGKGEGEGGDGGDGDGGVGEEMERAQMEAFDEDLFTQIRIEASTLDKSIIEPTQIQIPIPTSNHTLIFQLYSPPSAPSPSPSTSPPHSSPHANRAPTSPLCKLLLASARMNLLSGLRVHKQELVAPSSSSSLHTPSSSGVVGSLLEGLQFKSLWEGVQSTVRSLADALSGAGVEAEVGWDVSVGKGGKDTGDQGIRSFLGQVLQGNKNQLGEGEGSGEGGGGGFEVVWSLSLADSGAIKISLSPPTLLLITLPSHNSNSSPSPSSSTTATATPTANPNPNPSGPSPRPPPPPPPSDQNPNARGTRGTSSFRSTNPGELSYILAGELERQLLGLIEGRLKTRCLSESGKMEGEGEGKKKGKGKGKGKKGEGDEVWWDKLVGVVQVGRRRLKRKAGGGREGEKADERLYRVSLPPPYHTIYASISSPPPTRPSSPPAPPSPTARAVVEDGVGQDEGVMEIEGKQEKEEEDIEEEREKQEEEKKEEKKEGEEKYDSRDSEGGLWDWVDGLEL</sequence>
<evidence type="ECO:0000256" key="2">
    <source>
        <dbReference type="SAM" id="MobiDB-lite"/>
    </source>
</evidence>
<comment type="subcellular location">
    <subcellularLocation>
        <location evidence="1">Nucleus</location>
    </subcellularLocation>
</comment>
<dbReference type="InterPro" id="IPR019313">
    <property type="entry name" value="Mediator_Med17"/>
</dbReference>
<feature type="region of interest" description="Disordered" evidence="2">
    <location>
        <begin position="641"/>
        <end position="702"/>
    </location>
</feature>
<feature type="region of interest" description="Disordered" evidence="2">
    <location>
        <begin position="104"/>
        <end position="130"/>
    </location>
</feature>
<evidence type="ECO:0000313" key="3">
    <source>
        <dbReference type="EMBL" id="TYJ53708.1"/>
    </source>
</evidence>
<keyword evidence="1" id="KW-0804">Transcription</keyword>
<reference evidence="3 4" key="1">
    <citation type="submission" date="2017-05" db="EMBL/GenBank/DDBJ databases">
        <title>The Genome Sequence of Tsuchiyaea wingfieldii DSM 27421.</title>
        <authorList>
            <person name="Cuomo C."/>
            <person name="Passer A."/>
            <person name="Billmyre B."/>
            <person name="Heitman J."/>
        </authorList>
    </citation>
    <scope>NUCLEOTIDE SEQUENCE [LARGE SCALE GENOMIC DNA]</scope>
    <source>
        <strain evidence="3 4">DSM 27421</strain>
    </source>
</reference>
<feature type="compositionally biased region" description="Pro residues" evidence="2">
    <location>
        <begin position="811"/>
        <end position="826"/>
    </location>
</feature>
<feature type="compositionally biased region" description="Pro residues" evidence="2">
    <location>
        <begin position="663"/>
        <end position="683"/>
    </location>
</feature>
<dbReference type="EMBL" id="NIDF01000080">
    <property type="protein sequence ID" value="TYJ53708.1"/>
    <property type="molecule type" value="Genomic_DNA"/>
</dbReference>
<feature type="compositionally biased region" description="Basic and acidic residues" evidence="2">
    <location>
        <begin position="782"/>
        <end position="794"/>
    </location>
</feature>
<keyword evidence="1" id="KW-0805">Transcription regulation</keyword>
<name>A0A5D3ASL7_9TREE</name>
<feature type="compositionally biased region" description="Basic and acidic residues" evidence="2">
    <location>
        <begin position="734"/>
        <end position="743"/>
    </location>
</feature>
<feature type="compositionally biased region" description="Polar residues" evidence="2">
    <location>
        <begin position="692"/>
        <end position="702"/>
    </location>
</feature>
<feature type="compositionally biased region" description="Pro residues" evidence="2">
    <location>
        <begin position="198"/>
        <end position="222"/>
    </location>
</feature>
<keyword evidence="4" id="KW-1185">Reference proteome</keyword>
<dbReference type="AlphaFoldDB" id="A0A5D3ASL7"/>
<feature type="region of interest" description="Disordered" evidence="2">
    <location>
        <begin position="732"/>
        <end position="757"/>
    </location>
</feature>
<feature type="compositionally biased region" description="Low complexity" evidence="2">
    <location>
        <begin position="641"/>
        <end position="662"/>
    </location>
</feature>
<keyword evidence="1" id="KW-0010">Activator</keyword>
<feature type="region of interest" description="Disordered" evidence="2">
    <location>
        <begin position="380"/>
        <end position="406"/>
    </location>
</feature>
<feature type="compositionally biased region" description="Pro residues" evidence="2">
    <location>
        <begin position="461"/>
        <end position="475"/>
    </location>
</feature>
<comment type="subunit">
    <text evidence="1">Component of the Mediator complex.</text>
</comment>
<organism evidence="3 4">
    <name type="scientific">Cryptococcus floricola</name>
    <dbReference type="NCBI Taxonomy" id="2591691"/>
    <lineage>
        <taxon>Eukaryota</taxon>
        <taxon>Fungi</taxon>
        <taxon>Dikarya</taxon>
        <taxon>Basidiomycota</taxon>
        <taxon>Agaricomycotina</taxon>
        <taxon>Tremellomycetes</taxon>
        <taxon>Tremellales</taxon>
        <taxon>Cryptococcaceae</taxon>
        <taxon>Cryptococcus</taxon>
    </lineage>
</organism>
<feature type="compositionally biased region" description="Basic and acidic residues" evidence="2">
    <location>
        <begin position="859"/>
        <end position="884"/>
    </location>
</feature>
<accession>A0A5D3ASL7</accession>
<evidence type="ECO:0000313" key="4">
    <source>
        <dbReference type="Proteomes" id="UP000322245"/>
    </source>
</evidence>
<feature type="region of interest" description="Disordered" evidence="2">
    <location>
        <begin position="456"/>
        <end position="483"/>
    </location>
</feature>
<dbReference type="GO" id="GO:0006357">
    <property type="term" value="P:regulation of transcription by RNA polymerase II"/>
    <property type="evidence" value="ECO:0007669"/>
    <property type="project" value="InterPro"/>
</dbReference>
<proteinExistence type="inferred from homology"/>
<evidence type="ECO:0000256" key="1">
    <source>
        <dbReference type="RuleBase" id="RU364140"/>
    </source>
</evidence>
<dbReference type="PANTHER" id="PTHR48148:SF2">
    <property type="entry name" value="PA14 DOMAIN-CONTAINING PROTEIN"/>
    <property type="match status" value="1"/>
</dbReference>
<comment type="similarity">
    <text evidence="1">Belongs to the Mediator complex subunit 17 family.</text>
</comment>
<dbReference type="GO" id="GO:0016592">
    <property type="term" value="C:mediator complex"/>
    <property type="evidence" value="ECO:0007669"/>
    <property type="project" value="InterPro"/>
</dbReference>
<feature type="region of interest" description="Disordered" evidence="2">
    <location>
        <begin position="169"/>
        <end position="236"/>
    </location>
</feature>
<keyword evidence="1" id="KW-0539">Nucleus</keyword>